<dbReference type="Proteomes" id="UP001176940">
    <property type="component" value="Unassembled WGS sequence"/>
</dbReference>
<comment type="caution">
    <text evidence="1">The sequence shown here is derived from an EMBL/GenBank/DDBJ whole genome shotgun (WGS) entry which is preliminary data.</text>
</comment>
<keyword evidence="2" id="KW-1185">Reference proteome</keyword>
<reference evidence="1" key="1">
    <citation type="submission" date="2023-07" db="EMBL/GenBank/DDBJ databases">
        <authorList>
            <person name="Stuckert A."/>
        </authorList>
    </citation>
    <scope>NUCLEOTIDE SEQUENCE</scope>
</reference>
<evidence type="ECO:0000313" key="2">
    <source>
        <dbReference type="Proteomes" id="UP001176940"/>
    </source>
</evidence>
<organism evidence="1 2">
    <name type="scientific">Ranitomeya imitator</name>
    <name type="common">mimic poison frog</name>
    <dbReference type="NCBI Taxonomy" id="111125"/>
    <lineage>
        <taxon>Eukaryota</taxon>
        <taxon>Metazoa</taxon>
        <taxon>Chordata</taxon>
        <taxon>Craniata</taxon>
        <taxon>Vertebrata</taxon>
        <taxon>Euteleostomi</taxon>
        <taxon>Amphibia</taxon>
        <taxon>Batrachia</taxon>
        <taxon>Anura</taxon>
        <taxon>Neobatrachia</taxon>
        <taxon>Hyloidea</taxon>
        <taxon>Dendrobatidae</taxon>
        <taxon>Dendrobatinae</taxon>
        <taxon>Ranitomeya</taxon>
    </lineage>
</organism>
<evidence type="ECO:0000313" key="1">
    <source>
        <dbReference type="EMBL" id="CAJ0964719.1"/>
    </source>
</evidence>
<proteinExistence type="predicted"/>
<protein>
    <submittedName>
        <fullName evidence="1">Uncharacterized protein</fullName>
    </submittedName>
</protein>
<sequence>MISIRPVLKKTAFFLITHIKQGVSIQRWLNLFLEIFSKFGTNGKVNIRYLQKLTGSYQRGEFIEADLMNLRYKPPVIRIFCDWRLVLLAHDRKAALCHRERKLLTKWQLRAFRQYSWHKSKPTLKLLYVYKDPWFRWYHHCLNSQQSGV</sequence>
<dbReference type="EMBL" id="CAUEEQ010062517">
    <property type="protein sequence ID" value="CAJ0964719.1"/>
    <property type="molecule type" value="Genomic_DNA"/>
</dbReference>
<accession>A0ABN9MD74</accession>
<gene>
    <name evidence="1" type="ORF">RIMI_LOCUS19513243</name>
</gene>
<name>A0ABN9MD74_9NEOB</name>